<evidence type="ECO:0000313" key="5">
    <source>
        <dbReference type="Proteomes" id="UP000539953"/>
    </source>
</evidence>
<evidence type="ECO:0000256" key="2">
    <source>
        <dbReference type="ARBA" id="ARBA00022490"/>
    </source>
</evidence>
<proteinExistence type="predicted"/>
<organism evidence="4 5">
    <name type="scientific">Catenisphaera adipataccumulans</name>
    <dbReference type="NCBI Taxonomy" id="700500"/>
    <lineage>
        <taxon>Bacteria</taxon>
        <taxon>Bacillati</taxon>
        <taxon>Bacillota</taxon>
        <taxon>Erysipelotrichia</taxon>
        <taxon>Erysipelotrichales</taxon>
        <taxon>Erysipelotrichaceae</taxon>
        <taxon>Catenisphaera</taxon>
    </lineage>
</organism>
<dbReference type="PANTHER" id="PTHR10683:SF40">
    <property type="entry name" value="FRUCTOSE-6-PHOSPHATE ALDOLASE 1-RELATED"/>
    <property type="match status" value="1"/>
</dbReference>
<comment type="caution">
    <text evidence="4">The sequence shown here is derived from an EMBL/GenBank/DDBJ whole genome shotgun (WGS) entry which is preliminary data.</text>
</comment>
<evidence type="ECO:0000256" key="1">
    <source>
        <dbReference type="ARBA" id="ARBA00004496"/>
    </source>
</evidence>
<dbReference type="Gene3D" id="3.20.20.70">
    <property type="entry name" value="Aldolase class I"/>
    <property type="match status" value="1"/>
</dbReference>
<dbReference type="GO" id="GO:0016832">
    <property type="term" value="F:aldehyde-lyase activity"/>
    <property type="evidence" value="ECO:0007669"/>
    <property type="project" value="InterPro"/>
</dbReference>
<evidence type="ECO:0000256" key="3">
    <source>
        <dbReference type="ARBA" id="ARBA00023270"/>
    </source>
</evidence>
<reference evidence="4 5" key="1">
    <citation type="submission" date="2020-08" db="EMBL/GenBank/DDBJ databases">
        <title>Genomic Encyclopedia of Type Strains, Phase IV (KMG-IV): sequencing the most valuable type-strain genomes for metagenomic binning, comparative biology and taxonomic classification.</title>
        <authorList>
            <person name="Goeker M."/>
        </authorList>
    </citation>
    <scope>NUCLEOTIDE SEQUENCE [LARGE SCALE GENOMIC DNA]</scope>
    <source>
        <strain evidence="4 5">DSM 25799</strain>
    </source>
</reference>
<dbReference type="InterPro" id="IPR001585">
    <property type="entry name" value="TAL/FSA"/>
</dbReference>
<dbReference type="SUPFAM" id="SSF51569">
    <property type="entry name" value="Aldolase"/>
    <property type="match status" value="1"/>
</dbReference>
<dbReference type="Pfam" id="PF00923">
    <property type="entry name" value="TAL_FSA"/>
    <property type="match status" value="1"/>
</dbReference>
<name>A0A7W8FVY2_9FIRM</name>
<dbReference type="PROSITE" id="PS01054">
    <property type="entry name" value="TRANSALDOLASE_1"/>
    <property type="match status" value="1"/>
</dbReference>
<gene>
    <name evidence="4" type="ORF">HNQ47_000715</name>
</gene>
<dbReference type="RefSeq" id="WP_183327571.1">
    <property type="nucleotide sequence ID" value="NZ_JACHHK010000002.1"/>
</dbReference>
<dbReference type="InterPro" id="IPR018225">
    <property type="entry name" value="Transaldolase_AS"/>
</dbReference>
<dbReference type="GO" id="GO:0005737">
    <property type="term" value="C:cytoplasm"/>
    <property type="evidence" value="ECO:0007669"/>
    <property type="project" value="UniProtKB-SubCell"/>
</dbReference>
<keyword evidence="3" id="KW-0704">Schiff base</keyword>
<dbReference type="InterPro" id="IPR033919">
    <property type="entry name" value="TSA/FSA_arc/bac"/>
</dbReference>
<evidence type="ECO:0000313" key="4">
    <source>
        <dbReference type="EMBL" id="MBB5182696.1"/>
    </source>
</evidence>
<sequence>MKLLIDDAHVDEIKRIFEEYPIDGVTTNPSILSKVNQNPVTTLKQIREIIGPDSLLFVQAVPTDTEGMIRDARAIYQAFGKQTIVKIPAVPAGFRAIRELKKEGVPTCGTVVYTPLQAYLAAKAGASYVAPYVNRIDNMGYDGIQVTMEIQDILDNNALDTEVLAASFKNCQQVLALAQYGVGGATAAPNVIDAMVNNRAIDGAVDDFVKDFEKVAGGKTMADLLENA</sequence>
<dbReference type="GO" id="GO:0005975">
    <property type="term" value="P:carbohydrate metabolic process"/>
    <property type="evidence" value="ECO:0007669"/>
    <property type="project" value="InterPro"/>
</dbReference>
<keyword evidence="4" id="KW-0456">Lyase</keyword>
<dbReference type="CDD" id="cd00956">
    <property type="entry name" value="Transaldolase_FSA"/>
    <property type="match status" value="1"/>
</dbReference>
<keyword evidence="2" id="KW-0963">Cytoplasm</keyword>
<protein>
    <submittedName>
        <fullName evidence="4">Fructose-6-phosphate aldolase 2</fullName>
        <ecNumber evidence="4">4.1.2.-</ecNumber>
    </submittedName>
</protein>
<dbReference type="Proteomes" id="UP000539953">
    <property type="component" value="Unassembled WGS sequence"/>
</dbReference>
<dbReference type="EMBL" id="JACHHK010000002">
    <property type="protein sequence ID" value="MBB5182696.1"/>
    <property type="molecule type" value="Genomic_DNA"/>
</dbReference>
<dbReference type="FunFam" id="3.20.20.70:FF:000018">
    <property type="entry name" value="Probable transaldolase"/>
    <property type="match status" value="1"/>
</dbReference>
<accession>A0A7W8FVY2</accession>
<dbReference type="PANTHER" id="PTHR10683">
    <property type="entry name" value="TRANSALDOLASE"/>
    <property type="match status" value="1"/>
</dbReference>
<dbReference type="AlphaFoldDB" id="A0A7W8FVY2"/>
<comment type="subcellular location">
    <subcellularLocation>
        <location evidence="1">Cytoplasm</location>
    </subcellularLocation>
</comment>
<dbReference type="InterPro" id="IPR013785">
    <property type="entry name" value="Aldolase_TIM"/>
</dbReference>
<keyword evidence="5" id="KW-1185">Reference proteome</keyword>
<dbReference type="EC" id="4.1.2.-" evidence="4"/>